<gene>
    <name evidence="2" type="ORF">GCM10011396_11230</name>
</gene>
<reference evidence="2" key="2">
    <citation type="submission" date="2020-09" db="EMBL/GenBank/DDBJ databases">
        <authorList>
            <person name="Sun Q."/>
            <person name="Zhou Y."/>
        </authorList>
    </citation>
    <scope>NUCLEOTIDE SEQUENCE</scope>
    <source>
        <strain evidence="2">CGMCC 1.10998</strain>
    </source>
</reference>
<proteinExistence type="predicted"/>
<evidence type="ECO:0000313" key="3">
    <source>
        <dbReference type="Proteomes" id="UP000637423"/>
    </source>
</evidence>
<dbReference type="AlphaFoldDB" id="A0A916U9Y7"/>
<evidence type="ECO:0000313" key="2">
    <source>
        <dbReference type="EMBL" id="GGC66013.1"/>
    </source>
</evidence>
<sequence length="130" mass="14146">MKTAPELLNTYLATIQDPRATAALFAEDGVLELPYLASLGIDGRAQGPAAIESFISSLLKNVPDFGFHNIRILIKTDDQAFGEYDVEAKVLSTGKIYKQSYAGRLVAENGKIKLLRESLDTIAAQNAFRA</sequence>
<dbReference type="InterPro" id="IPR037401">
    <property type="entry name" value="SnoaL-like"/>
</dbReference>
<protein>
    <recommendedName>
        <fullName evidence="1">SnoaL-like domain-containing protein</fullName>
    </recommendedName>
</protein>
<name>A0A916U9Y7_9BURK</name>
<evidence type="ECO:0000259" key="1">
    <source>
        <dbReference type="Pfam" id="PF12680"/>
    </source>
</evidence>
<dbReference type="SUPFAM" id="SSF54427">
    <property type="entry name" value="NTF2-like"/>
    <property type="match status" value="1"/>
</dbReference>
<dbReference type="Proteomes" id="UP000637423">
    <property type="component" value="Unassembled WGS sequence"/>
</dbReference>
<dbReference type="RefSeq" id="WP_188564949.1">
    <property type="nucleotide sequence ID" value="NZ_BMED01000001.1"/>
</dbReference>
<feature type="domain" description="SnoaL-like" evidence="1">
    <location>
        <begin position="16"/>
        <end position="113"/>
    </location>
</feature>
<accession>A0A916U9Y7</accession>
<dbReference type="InterPro" id="IPR032710">
    <property type="entry name" value="NTF2-like_dom_sf"/>
</dbReference>
<comment type="caution">
    <text evidence="2">The sequence shown here is derived from an EMBL/GenBank/DDBJ whole genome shotgun (WGS) entry which is preliminary data.</text>
</comment>
<keyword evidence="3" id="KW-1185">Reference proteome</keyword>
<dbReference type="Pfam" id="PF12680">
    <property type="entry name" value="SnoaL_2"/>
    <property type="match status" value="1"/>
</dbReference>
<dbReference type="EMBL" id="BMED01000001">
    <property type="protein sequence ID" value="GGC66013.1"/>
    <property type="molecule type" value="Genomic_DNA"/>
</dbReference>
<organism evidence="2 3">
    <name type="scientific">Undibacterium terreum</name>
    <dbReference type="NCBI Taxonomy" id="1224302"/>
    <lineage>
        <taxon>Bacteria</taxon>
        <taxon>Pseudomonadati</taxon>
        <taxon>Pseudomonadota</taxon>
        <taxon>Betaproteobacteria</taxon>
        <taxon>Burkholderiales</taxon>
        <taxon>Oxalobacteraceae</taxon>
        <taxon>Undibacterium</taxon>
    </lineage>
</organism>
<reference evidence="2" key="1">
    <citation type="journal article" date="2014" name="Int. J. Syst. Evol. Microbiol.">
        <title>Complete genome sequence of Corynebacterium casei LMG S-19264T (=DSM 44701T), isolated from a smear-ripened cheese.</title>
        <authorList>
            <consortium name="US DOE Joint Genome Institute (JGI-PGF)"/>
            <person name="Walter F."/>
            <person name="Albersmeier A."/>
            <person name="Kalinowski J."/>
            <person name="Ruckert C."/>
        </authorList>
    </citation>
    <scope>NUCLEOTIDE SEQUENCE</scope>
    <source>
        <strain evidence="2">CGMCC 1.10998</strain>
    </source>
</reference>
<dbReference type="Gene3D" id="3.10.450.50">
    <property type="match status" value="1"/>
</dbReference>